<organism evidence="1 2">
    <name type="scientific">Humibacillus xanthopallidus</name>
    <dbReference type="NCBI Taxonomy" id="412689"/>
    <lineage>
        <taxon>Bacteria</taxon>
        <taxon>Bacillati</taxon>
        <taxon>Actinomycetota</taxon>
        <taxon>Actinomycetes</taxon>
        <taxon>Micrococcales</taxon>
        <taxon>Intrasporangiaceae</taxon>
        <taxon>Humibacillus</taxon>
    </lineage>
</organism>
<dbReference type="RefSeq" id="WP_185748976.1">
    <property type="nucleotide sequence ID" value="NZ_VFPM01000002.1"/>
</dbReference>
<comment type="caution">
    <text evidence="1">The sequence shown here is derived from an EMBL/GenBank/DDBJ whole genome shotgun (WGS) entry which is preliminary data.</text>
</comment>
<gene>
    <name evidence="1" type="ORF">FBY41_1698</name>
</gene>
<name>A0A543HTJ1_9MICO</name>
<proteinExistence type="predicted"/>
<evidence type="ECO:0000313" key="1">
    <source>
        <dbReference type="EMBL" id="TQM61687.1"/>
    </source>
</evidence>
<accession>A0A543HTJ1</accession>
<reference evidence="1 2" key="1">
    <citation type="submission" date="2019-06" db="EMBL/GenBank/DDBJ databases">
        <title>Genome sequencing of plant associated microbes to promote plant fitness in Sorghum bicolor and Oryza sativa.</title>
        <authorList>
            <person name="Coleman-Derr D."/>
        </authorList>
    </citation>
    <scope>NUCLEOTIDE SEQUENCE [LARGE SCALE GENOMIC DNA]</scope>
    <source>
        <strain evidence="1 2">KV-663</strain>
    </source>
</reference>
<protein>
    <submittedName>
        <fullName evidence="1">Uncharacterized protein</fullName>
    </submittedName>
</protein>
<keyword evidence="2" id="KW-1185">Reference proteome</keyword>
<dbReference type="AlphaFoldDB" id="A0A543HTJ1"/>
<sequence>MDDEMALFEVWHAGLLDAALAQLGSAPALDDLVTVMEETRDLSKRAASIYAQHPTFSEELTAIQERQTALADEVGPIATEAGAPMCAALVVLP</sequence>
<dbReference type="EMBL" id="VFPM01000002">
    <property type="protein sequence ID" value="TQM61687.1"/>
    <property type="molecule type" value="Genomic_DNA"/>
</dbReference>
<dbReference type="Proteomes" id="UP000316747">
    <property type="component" value="Unassembled WGS sequence"/>
</dbReference>
<evidence type="ECO:0000313" key="2">
    <source>
        <dbReference type="Proteomes" id="UP000316747"/>
    </source>
</evidence>